<dbReference type="InterPro" id="IPR039422">
    <property type="entry name" value="MarR/SlyA-like"/>
</dbReference>
<dbReference type="InterPro" id="IPR000835">
    <property type="entry name" value="HTH_MarR-typ"/>
</dbReference>
<evidence type="ECO:0000313" key="3">
    <source>
        <dbReference type="Proteomes" id="UP000289546"/>
    </source>
</evidence>
<dbReference type="PROSITE" id="PS50995">
    <property type="entry name" value="HTH_MARR_2"/>
    <property type="match status" value="1"/>
</dbReference>
<dbReference type="RefSeq" id="WP_128920601.1">
    <property type="nucleotide sequence ID" value="NZ_LBJC01000033.1"/>
</dbReference>
<dbReference type="InterPro" id="IPR036390">
    <property type="entry name" value="WH_DNA-bd_sf"/>
</dbReference>
<evidence type="ECO:0000259" key="1">
    <source>
        <dbReference type="PROSITE" id="PS50995"/>
    </source>
</evidence>
<dbReference type="InterPro" id="IPR036388">
    <property type="entry name" value="WH-like_DNA-bd_sf"/>
</dbReference>
<protein>
    <recommendedName>
        <fullName evidence="1">HTH marR-type domain-containing protein</fullName>
    </recommendedName>
</protein>
<dbReference type="PANTHER" id="PTHR33164:SF101">
    <property type="entry name" value="TRANSCRIPTIONAL REPRESSOR MPRA"/>
    <property type="match status" value="1"/>
</dbReference>
<dbReference type="GO" id="GO:0003700">
    <property type="term" value="F:DNA-binding transcription factor activity"/>
    <property type="evidence" value="ECO:0007669"/>
    <property type="project" value="InterPro"/>
</dbReference>
<dbReference type="SUPFAM" id="SSF46785">
    <property type="entry name" value="Winged helix' DNA-binding domain"/>
    <property type="match status" value="1"/>
</dbReference>
<evidence type="ECO:0000313" key="2">
    <source>
        <dbReference type="EMBL" id="RXH25309.1"/>
    </source>
</evidence>
<sequence length="166" mass="18542">MVDVMASNEAWARAPELVEQIVRAVRSVDFLISEVQTGWASAMGLTVSQWNMLVIIAEAHERSGLQVKSVAETLRVNASFIVRQSRPLEDLGLIRRKSSNTDKRVVYLSATPKALKELARLQESRDSVCAAIKKEMGEATTLHTIELLQQLERSLARCRARLQIAD</sequence>
<comment type="caution">
    <text evidence="2">The sequence shown here is derived from an EMBL/GenBank/DDBJ whole genome shotgun (WGS) entry which is preliminary data.</text>
</comment>
<reference evidence="2 3" key="1">
    <citation type="submission" date="2015-04" db="EMBL/GenBank/DDBJ databases">
        <title>Comparative genomics of rhizobia nodulating Arachis hypogaea in China.</title>
        <authorList>
            <person name="Li Y."/>
        </authorList>
    </citation>
    <scope>NUCLEOTIDE SEQUENCE [LARGE SCALE GENOMIC DNA]</scope>
    <source>
        <strain evidence="2 3">CCBAU 51757</strain>
    </source>
</reference>
<proteinExistence type="predicted"/>
<keyword evidence="3" id="KW-1185">Reference proteome</keyword>
<name>A0A4Q0RZD4_9BRAD</name>
<dbReference type="GO" id="GO:0006950">
    <property type="term" value="P:response to stress"/>
    <property type="evidence" value="ECO:0007669"/>
    <property type="project" value="TreeGrafter"/>
</dbReference>
<accession>A0A4Q0RZD4</accession>
<dbReference type="Gene3D" id="1.10.10.10">
    <property type="entry name" value="Winged helix-like DNA-binding domain superfamily/Winged helix DNA-binding domain"/>
    <property type="match status" value="1"/>
</dbReference>
<dbReference type="PANTHER" id="PTHR33164">
    <property type="entry name" value="TRANSCRIPTIONAL REGULATOR, MARR FAMILY"/>
    <property type="match status" value="1"/>
</dbReference>
<dbReference type="Proteomes" id="UP000289546">
    <property type="component" value="Unassembled WGS sequence"/>
</dbReference>
<dbReference type="SMART" id="SM00347">
    <property type="entry name" value="HTH_MARR"/>
    <property type="match status" value="1"/>
</dbReference>
<gene>
    <name evidence="2" type="ORF">XH99_25115</name>
</gene>
<feature type="domain" description="HTH marR-type" evidence="1">
    <location>
        <begin position="14"/>
        <end position="157"/>
    </location>
</feature>
<dbReference type="Pfam" id="PF01047">
    <property type="entry name" value="MarR"/>
    <property type="match status" value="1"/>
</dbReference>
<dbReference type="AlphaFoldDB" id="A0A4Q0RZD4"/>
<dbReference type="EMBL" id="LBJQ01000086">
    <property type="protein sequence ID" value="RXH25309.1"/>
    <property type="molecule type" value="Genomic_DNA"/>
</dbReference>
<organism evidence="2 3">
    <name type="scientific">Bradyrhizobium nanningense</name>
    <dbReference type="NCBI Taxonomy" id="1325118"/>
    <lineage>
        <taxon>Bacteria</taxon>
        <taxon>Pseudomonadati</taxon>
        <taxon>Pseudomonadota</taxon>
        <taxon>Alphaproteobacteria</taxon>
        <taxon>Hyphomicrobiales</taxon>
        <taxon>Nitrobacteraceae</taxon>
        <taxon>Bradyrhizobium</taxon>
    </lineage>
</organism>